<reference evidence="3" key="4">
    <citation type="submission" date="2021-06" db="EMBL/GenBank/DDBJ databases">
        <authorList>
            <person name="Diorio-Toth L."/>
        </authorList>
    </citation>
    <scope>NUCLEOTIDE SEQUENCE</scope>
    <source>
        <strain evidence="3">AL_065</strain>
    </source>
</reference>
<reference evidence="3" key="2">
    <citation type="journal article" date="2019" name="Nat. Commun.">
        <title>Spatiotemporal dynamics of multidrug resistant bacteria on intensive care unit surfaces.</title>
        <authorList>
            <person name="D'Souza A.W."/>
            <person name="Potter R.F."/>
            <person name="Wallace M."/>
            <person name="Shupe A."/>
            <person name="Patel S."/>
            <person name="Sun X."/>
            <person name="Gul D."/>
            <person name="Kwon J.H."/>
            <person name="Andleeb S."/>
            <person name="Burnham C.D."/>
            <person name="Dantas G."/>
        </authorList>
    </citation>
    <scope>NUCLEOTIDE SEQUENCE</scope>
    <source>
        <strain evidence="3">AL_065</strain>
    </source>
</reference>
<dbReference type="EMBL" id="CP078045">
    <property type="protein sequence ID" value="QXR07802.1"/>
    <property type="molecule type" value="Genomic_DNA"/>
</dbReference>
<reference evidence="2 4" key="3">
    <citation type="submission" date="2019-11" db="EMBL/GenBank/DDBJ databases">
        <title>FDA dAtabase for Regulatory Grade micrObial Sequences (FDA-ARGOS): Supporting development and validation of Infectious Disease Dx tests.</title>
        <authorList>
            <person name="Patel R."/>
            <person name="Rucinski S."/>
            <person name="Tallon L."/>
            <person name="Sadzewicz L."/>
            <person name="Vavikolanu K."/>
            <person name="Mehta A."/>
            <person name="Aluvathingal J."/>
            <person name="Nadendla S."/>
            <person name="Nandy P."/>
            <person name="Geyer C."/>
            <person name="Yan Y."/>
            <person name="Sichtig H."/>
        </authorList>
    </citation>
    <scope>NUCLEOTIDE SEQUENCE [LARGE SCALE GENOMIC DNA]</scope>
    <source>
        <strain evidence="2 4">FDAARGOS_557</strain>
    </source>
</reference>
<evidence type="ECO:0000313" key="3">
    <source>
        <dbReference type="EMBL" id="QXR07802.1"/>
    </source>
</evidence>
<reference evidence="3" key="1">
    <citation type="submission" date="2018-10" db="EMBL/GenBank/DDBJ databases">
        <authorList>
            <person name="D'Souza A.W."/>
            <person name="Potter R.F."/>
            <person name="Wallace M."/>
            <person name="Shupe A."/>
            <person name="Patel S."/>
            <person name="Sun S."/>
            <person name="Gul D."/>
            <person name="Kwon J.H."/>
            <person name="Andleeb S."/>
            <person name="Burnham C.-A.D."/>
            <person name="Dantas G."/>
        </authorList>
    </citation>
    <scope>NUCLEOTIDE SEQUENCE</scope>
    <source>
        <strain evidence="3">AL_065</strain>
    </source>
</reference>
<dbReference type="Proteomes" id="UP000509126">
    <property type="component" value="Chromosome"/>
</dbReference>
<dbReference type="STRING" id="28090.GCA_002119785_01423"/>
<evidence type="ECO:0000313" key="1">
    <source>
        <dbReference type="EMBL" id="MDP1448135.1"/>
    </source>
</evidence>
<accession>A0A2K8UN84</accession>
<organism evidence="2 4">
    <name type="scientific">Acinetobacter lwoffii</name>
    <dbReference type="NCBI Taxonomy" id="28090"/>
    <lineage>
        <taxon>Bacteria</taxon>
        <taxon>Pseudomonadati</taxon>
        <taxon>Pseudomonadota</taxon>
        <taxon>Gammaproteobacteria</taxon>
        <taxon>Moraxellales</taxon>
        <taxon>Moraxellaceae</taxon>
        <taxon>Acinetobacter</taxon>
    </lineage>
</organism>
<dbReference type="EMBL" id="CP054803">
    <property type="protein sequence ID" value="QKU20436.1"/>
    <property type="molecule type" value="Genomic_DNA"/>
</dbReference>
<evidence type="ECO:0000313" key="2">
    <source>
        <dbReference type="EMBL" id="QKU20436.1"/>
    </source>
</evidence>
<dbReference type="Proteomes" id="UP001242129">
    <property type="component" value="Unassembled WGS sequence"/>
</dbReference>
<dbReference type="AlphaFoldDB" id="A0A2K8UN84"/>
<protein>
    <submittedName>
        <fullName evidence="2">Uncharacterized protein</fullName>
    </submittedName>
</protein>
<dbReference type="Proteomes" id="UP000293391">
    <property type="component" value="Chromosome"/>
</dbReference>
<dbReference type="EMBL" id="JAUUUS010000229">
    <property type="protein sequence ID" value="MDP1448135.1"/>
    <property type="molecule type" value="Genomic_DNA"/>
</dbReference>
<proteinExistence type="predicted"/>
<gene>
    <name evidence="3" type="ORF">EVX74_001855</name>
    <name evidence="2" type="ORF">FOB19_02670</name>
    <name evidence="1" type="ORF">Q8G51_10110</name>
</gene>
<name>A0A2K8UN84_ACILW</name>
<sequence>MPFPSIFKACVLAGSVLLLGGCQQPSDPQIQVEQTEAKQTQSPVSDFSLMCQNIEKNMSQINDQRTTFALEQINQDLKVCLPLMDLAEQKQLMQRSTEMYQRFLKVDRTEFQQRAFEQYALEMAQHPTIQHAHFQQLTSRDQYLLKHKGQAYVELLDLGDGTLHYRRSPEYLARIFAPYLPAAEKAFIENLAEQNMEPVLVEKRLQIEATDIAARSLLWEDYLKTYPNSSYKRDAEYLLKQYTYFLFRGTEQSPVSEDYRDRYAVDTSHLETIIGLSNGQKSTLSTQARLFLEFLDMTPEQRQQVLPADYRNRSEAEQILYYAQISPPSQKYDKDCFTDAICI</sequence>
<evidence type="ECO:0000313" key="4">
    <source>
        <dbReference type="Proteomes" id="UP000509126"/>
    </source>
</evidence>
<dbReference type="RefSeq" id="WP_004644924.1">
    <property type="nucleotide sequence ID" value="NZ_BBSQ01000012.1"/>
</dbReference>
<reference evidence="1" key="5">
    <citation type="submission" date="2023-07" db="EMBL/GenBank/DDBJ databases">
        <title>Dynamics of blaOXA-23 gene transmission in Acinetobacter spp. from contaminated veterinary surfaces.</title>
        <authorList>
            <person name="Moreira Da Silva J."/>
            <person name="Menezes J."/>
            <person name="Fernandes L."/>
            <person name="Marques C."/>
            <person name="Amaral A."/>
            <person name="Timofte D."/>
            <person name="Pomba C."/>
        </authorList>
    </citation>
    <scope>NUCLEOTIDE SEQUENCE</scope>
    <source>
        <strain evidence="1">CMVB11Z4A1</strain>
    </source>
</reference>